<dbReference type="Pfam" id="PF08923">
    <property type="entry name" value="MAPKK1_Int"/>
    <property type="match status" value="1"/>
</dbReference>
<feature type="compositionally biased region" description="Polar residues" evidence="1">
    <location>
        <begin position="405"/>
        <end position="418"/>
    </location>
</feature>
<dbReference type="GO" id="GO:0032006">
    <property type="term" value="P:regulation of TOR signaling"/>
    <property type="evidence" value="ECO:0007669"/>
    <property type="project" value="InterPro"/>
</dbReference>
<dbReference type="Gene3D" id="3.30.450.30">
    <property type="entry name" value="Dynein light chain 2a, cytoplasmic"/>
    <property type="match status" value="1"/>
</dbReference>
<dbReference type="AlphaFoldDB" id="A0A1I7XV65"/>
<proteinExistence type="predicted"/>
<dbReference type="SMART" id="SM00234">
    <property type="entry name" value="START"/>
    <property type="match status" value="1"/>
</dbReference>
<dbReference type="PROSITE" id="PS50848">
    <property type="entry name" value="START"/>
    <property type="match status" value="1"/>
</dbReference>
<evidence type="ECO:0000313" key="3">
    <source>
        <dbReference type="Proteomes" id="UP000095283"/>
    </source>
</evidence>
<dbReference type="WBParaSite" id="Hba_21421">
    <property type="protein sequence ID" value="Hba_21421"/>
    <property type="gene ID" value="Hba_21421"/>
</dbReference>
<accession>A0A1I7XV65</accession>
<dbReference type="Proteomes" id="UP000095283">
    <property type="component" value="Unplaced"/>
</dbReference>
<feature type="region of interest" description="Disordered" evidence="1">
    <location>
        <begin position="385"/>
        <end position="418"/>
    </location>
</feature>
<sequence>MEIIKSLQEILASIPGASTIFLTDRDGVMVLSVGDELRTRSSLIASQQATFDQTGKLVMGAHLSSVFFYENSQLLILNVPPLTAYVVASPSSNTGLLLKLKEKLEPLLQQIESIIPDLPGGISDERMKNVENIHEEFDRRNEKDDGWEQLVEEKDLRVFRRRIAGPFEMYEYKCTGTYYDISPRTFLDAQNDIKYRSEWDRNIITLELLKEEGEHELIRWVARYPYPMYPREYVYARRTWVSEDNRTVVVDSEVLPSVQHSSLAGTRREYSVKYAVFGGSSYSNYFVRLSLPFNLDLWLFTNYKPNTTKTQKSDYILTYFDNPEANIPRYLYSWIVNHGGPYFLKQVHEAAREIERTGRNIKSTIERATVKRWYGEQPWINCASKDKTHSSENSVRVSHKGTGKVESSNVKVLNEGSL</sequence>
<dbReference type="SUPFAM" id="SSF55961">
    <property type="entry name" value="Bet v1-like"/>
    <property type="match status" value="1"/>
</dbReference>
<evidence type="ECO:0000259" key="2">
    <source>
        <dbReference type="PROSITE" id="PS50848"/>
    </source>
</evidence>
<evidence type="ECO:0000256" key="1">
    <source>
        <dbReference type="SAM" id="MobiDB-lite"/>
    </source>
</evidence>
<dbReference type="GO" id="GO:0005737">
    <property type="term" value="C:cytoplasm"/>
    <property type="evidence" value="ECO:0007669"/>
    <property type="project" value="UniProtKB-ARBA"/>
</dbReference>
<dbReference type="PANTHER" id="PTHR19308:SF8">
    <property type="entry name" value="STAR-RELATED LIPID TRANSFER PROTEIN 7, MITOCHONDRIAL"/>
    <property type="match status" value="1"/>
</dbReference>
<protein>
    <submittedName>
        <fullName evidence="4">START domain-containing protein</fullName>
    </submittedName>
</protein>
<name>A0A1I7XV65_HETBA</name>
<dbReference type="GO" id="GO:0008289">
    <property type="term" value="F:lipid binding"/>
    <property type="evidence" value="ECO:0007669"/>
    <property type="project" value="InterPro"/>
</dbReference>
<organism evidence="3 4">
    <name type="scientific">Heterorhabditis bacteriophora</name>
    <name type="common">Entomopathogenic nematode worm</name>
    <dbReference type="NCBI Taxonomy" id="37862"/>
    <lineage>
        <taxon>Eukaryota</taxon>
        <taxon>Metazoa</taxon>
        <taxon>Ecdysozoa</taxon>
        <taxon>Nematoda</taxon>
        <taxon>Chromadorea</taxon>
        <taxon>Rhabditida</taxon>
        <taxon>Rhabditina</taxon>
        <taxon>Rhabditomorpha</taxon>
        <taxon>Strongyloidea</taxon>
        <taxon>Heterorhabditidae</taxon>
        <taxon>Heterorhabditis</taxon>
    </lineage>
</organism>
<dbReference type="InterPro" id="IPR023393">
    <property type="entry name" value="START-like_dom_sf"/>
</dbReference>
<dbReference type="PANTHER" id="PTHR19308">
    <property type="entry name" value="PHOSPHATIDYLCHOLINE TRANSFER PROTEIN"/>
    <property type="match status" value="1"/>
</dbReference>
<dbReference type="SUPFAM" id="SSF103196">
    <property type="entry name" value="Roadblock/LC7 domain"/>
    <property type="match status" value="1"/>
</dbReference>
<dbReference type="Pfam" id="PF01852">
    <property type="entry name" value="START"/>
    <property type="match status" value="1"/>
</dbReference>
<reference evidence="4" key="1">
    <citation type="submission" date="2016-11" db="UniProtKB">
        <authorList>
            <consortium name="WormBaseParasite"/>
        </authorList>
    </citation>
    <scope>IDENTIFICATION</scope>
</reference>
<dbReference type="SMART" id="SM01278">
    <property type="entry name" value="MAPKK1_Int"/>
    <property type="match status" value="1"/>
</dbReference>
<dbReference type="Gene3D" id="3.30.530.20">
    <property type="match status" value="1"/>
</dbReference>
<dbReference type="InterPro" id="IPR015019">
    <property type="entry name" value="LAMTOR3"/>
</dbReference>
<dbReference type="InterPro" id="IPR002913">
    <property type="entry name" value="START_lipid-bd_dom"/>
</dbReference>
<feature type="domain" description="START" evidence="2">
    <location>
        <begin position="130"/>
        <end position="356"/>
    </location>
</feature>
<keyword evidence="3" id="KW-1185">Reference proteome</keyword>
<dbReference type="InterPro" id="IPR051213">
    <property type="entry name" value="START_lipid_transfer"/>
</dbReference>
<evidence type="ECO:0000313" key="4">
    <source>
        <dbReference type="WBParaSite" id="Hba_21421"/>
    </source>
</evidence>